<feature type="transmembrane region" description="Helical" evidence="1">
    <location>
        <begin position="20"/>
        <end position="43"/>
    </location>
</feature>
<gene>
    <name evidence="2" type="ORF">S01H4_48123</name>
</gene>
<evidence type="ECO:0000313" key="2">
    <source>
        <dbReference type="EMBL" id="GAG90392.1"/>
    </source>
</evidence>
<reference evidence="2" key="1">
    <citation type="journal article" date="2014" name="Front. Microbiol.">
        <title>High frequency of phylogenetically diverse reductive dehalogenase-homologous genes in deep subseafloor sedimentary metagenomes.</title>
        <authorList>
            <person name="Kawai M."/>
            <person name="Futagami T."/>
            <person name="Toyoda A."/>
            <person name="Takaki Y."/>
            <person name="Nishi S."/>
            <person name="Hori S."/>
            <person name="Arai W."/>
            <person name="Tsubouchi T."/>
            <person name="Morono Y."/>
            <person name="Uchiyama I."/>
            <person name="Ito T."/>
            <person name="Fujiyama A."/>
            <person name="Inagaki F."/>
            <person name="Takami H."/>
        </authorList>
    </citation>
    <scope>NUCLEOTIDE SEQUENCE</scope>
    <source>
        <strain evidence="2">Expedition CK06-06</strain>
    </source>
</reference>
<keyword evidence="1" id="KW-0812">Transmembrane</keyword>
<evidence type="ECO:0000256" key="1">
    <source>
        <dbReference type="SAM" id="Phobius"/>
    </source>
</evidence>
<dbReference type="PIRSF" id="PIRSF024534">
    <property type="entry name" value="ThiW"/>
    <property type="match status" value="1"/>
</dbReference>
<accession>X1CAW4</accession>
<dbReference type="Gene3D" id="1.10.1760.20">
    <property type="match status" value="1"/>
</dbReference>
<sequence>MSNNESSERTFSQTYITKRVATSAIMVGVGLVLSYLNPFAYFTIFGAKINPFAHIINAIMGVLVGTTFALFTATAIAALRFSLAIGSIHAFHGGMTGAIVVGIFAYLLWKKTPKYVELAALSEPIGTVFIGGTIAQLIAPIGGIEGLFTWWGLFAASCIPGSIIGFVILLALKKANINREDFFEE</sequence>
<feature type="transmembrane region" description="Helical" evidence="1">
    <location>
        <begin position="121"/>
        <end position="142"/>
    </location>
</feature>
<keyword evidence="1" id="KW-0472">Membrane</keyword>
<feature type="transmembrane region" description="Helical" evidence="1">
    <location>
        <begin position="55"/>
        <end position="78"/>
    </location>
</feature>
<evidence type="ECO:0008006" key="3">
    <source>
        <dbReference type="Google" id="ProtNLM"/>
    </source>
</evidence>
<feature type="transmembrane region" description="Helical" evidence="1">
    <location>
        <begin position="90"/>
        <end position="109"/>
    </location>
</feature>
<organism evidence="2">
    <name type="scientific">marine sediment metagenome</name>
    <dbReference type="NCBI Taxonomy" id="412755"/>
    <lineage>
        <taxon>unclassified sequences</taxon>
        <taxon>metagenomes</taxon>
        <taxon>ecological metagenomes</taxon>
    </lineage>
</organism>
<proteinExistence type="predicted"/>
<dbReference type="InterPro" id="IPR012652">
    <property type="entry name" value="ThiW"/>
</dbReference>
<name>X1CAW4_9ZZZZ</name>
<dbReference type="Pfam" id="PF09512">
    <property type="entry name" value="ThiW"/>
    <property type="match status" value="1"/>
</dbReference>
<protein>
    <recommendedName>
        <fullName evidence="3">ThiW protein</fullName>
    </recommendedName>
</protein>
<dbReference type="EMBL" id="BART01027092">
    <property type="protein sequence ID" value="GAG90392.1"/>
    <property type="molecule type" value="Genomic_DNA"/>
</dbReference>
<keyword evidence="1" id="KW-1133">Transmembrane helix</keyword>
<comment type="caution">
    <text evidence="2">The sequence shown here is derived from an EMBL/GenBank/DDBJ whole genome shotgun (WGS) entry which is preliminary data.</text>
</comment>
<dbReference type="NCBIfam" id="TIGR02359">
    <property type="entry name" value="thiW"/>
    <property type="match status" value="1"/>
</dbReference>
<feature type="transmembrane region" description="Helical" evidence="1">
    <location>
        <begin position="148"/>
        <end position="172"/>
    </location>
</feature>
<dbReference type="AlphaFoldDB" id="X1CAW4"/>